<sequence>MTLNHYSCSSMSETGCGKTPLIMIIAELKEIAIEILNNYAGIDDKGIIEFIIMILIT</sequence>
<organism evidence="1 2">
    <name type="scientific">Anaeromyces robustus</name>
    <dbReference type="NCBI Taxonomy" id="1754192"/>
    <lineage>
        <taxon>Eukaryota</taxon>
        <taxon>Fungi</taxon>
        <taxon>Fungi incertae sedis</taxon>
        <taxon>Chytridiomycota</taxon>
        <taxon>Chytridiomycota incertae sedis</taxon>
        <taxon>Neocallimastigomycetes</taxon>
        <taxon>Neocallimastigales</taxon>
        <taxon>Neocallimastigaceae</taxon>
        <taxon>Anaeromyces</taxon>
    </lineage>
</organism>
<dbReference type="EMBL" id="MCFG01000007">
    <property type="protein sequence ID" value="ORX87613.1"/>
    <property type="molecule type" value="Genomic_DNA"/>
</dbReference>
<name>A0A1Y1XPE2_9FUNG</name>
<proteinExistence type="predicted"/>
<evidence type="ECO:0000313" key="2">
    <source>
        <dbReference type="Proteomes" id="UP000193944"/>
    </source>
</evidence>
<evidence type="ECO:0000313" key="1">
    <source>
        <dbReference type="EMBL" id="ORX87613.1"/>
    </source>
</evidence>
<accession>A0A1Y1XPE2</accession>
<reference evidence="1 2" key="2">
    <citation type="submission" date="2016-08" db="EMBL/GenBank/DDBJ databases">
        <title>Pervasive Adenine N6-methylation of Active Genes in Fungi.</title>
        <authorList>
            <consortium name="DOE Joint Genome Institute"/>
            <person name="Mondo S.J."/>
            <person name="Dannebaum R.O."/>
            <person name="Kuo R.C."/>
            <person name="Labutti K."/>
            <person name="Haridas S."/>
            <person name="Kuo A."/>
            <person name="Salamov A."/>
            <person name="Ahrendt S.R."/>
            <person name="Lipzen A."/>
            <person name="Sullivan W."/>
            <person name="Andreopoulos W.B."/>
            <person name="Clum A."/>
            <person name="Lindquist E."/>
            <person name="Daum C."/>
            <person name="Ramamoorthy G.K."/>
            <person name="Gryganskyi A."/>
            <person name="Culley D."/>
            <person name="Magnuson J.K."/>
            <person name="James T.Y."/>
            <person name="O'Malley M.A."/>
            <person name="Stajich J.E."/>
            <person name="Spatafora J.W."/>
            <person name="Visel A."/>
            <person name="Grigoriev I.V."/>
        </authorList>
    </citation>
    <scope>NUCLEOTIDE SEQUENCE [LARGE SCALE GENOMIC DNA]</scope>
    <source>
        <strain evidence="1 2">S4</strain>
    </source>
</reference>
<reference evidence="1 2" key="1">
    <citation type="submission" date="2016-08" db="EMBL/GenBank/DDBJ databases">
        <title>A Parts List for Fungal Cellulosomes Revealed by Comparative Genomics.</title>
        <authorList>
            <consortium name="DOE Joint Genome Institute"/>
            <person name="Haitjema C.H."/>
            <person name="Gilmore S.P."/>
            <person name="Henske J.K."/>
            <person name="Solomon K.V."/>
            <person name="De Groot R."/>
            <person name="Kuo A."/>
            <person name="Mondo S.J."/>
            <person name="Salamov A.A."/>
            <person name="Labutti K."/>
            <person name="Zhao Z."/>
            <person name="Chiniquy J."/>
            <person name="Barry K."/>
            <person name="Brewer H.M."/>
            <person name="Purvine S.O."/>
            <person name="Wright A.T."/>
            <person name="Boxma B."/>
            <person name="Van Alen T."/>
            <person name="Hackstein J.H."/>
            <person name="Baker S.E."/>
            <person name="Grigoriev I.V."/>
            <person name="O'Malley M.A."/>
        </authorList>
    </citation>
    <scope>NUCLEOTIDE SEQUENCE [LARGE SCALE GENOMIC DNA]</scope>
    <source>
        <strain evidence="1 2">S4</strain>
    </source>
</reference>
<dbReference type="Proteomes" id="UP000193944">
    <property type="component" value="Unassembled WGS sequence"/>
</dbReference>
<keyword evidence="2" id="KW-1185">Reference proteome</keyword>
<protein>
    <submittedName>
        <fullName evidence="1">Uncharacterized protein</fullName>
    </submittedName>
</protein>
<comment type="caution">
    <text evidence="1">The sequence shown here is derived from an EMBL/GenBank/DDBJ whole genome shotgun (WGS) entry which is preliminary data.</text>
</comment>
<gene>
    <name evidence="1" type="ORF">BCR32DRAFT_274403</name>
</gene>
<dbReference type="AlphaFoldDB" id="A0A1Y1XPE2"/>